<protein>
    <submittedName>
        <fullName evidence="2">Uncharacterized protein</fullName>
    </submittedName>
</protein>
<organism evidence="2 3">
    <name type="scientific">Streptomyces antibioticus</name>
    <dbReference type="NCBI Taxonomy" id="1890"/>
    <lineage>
        <taxon>Bacteria</taxon>
        <taxon>Bacillati</taxon>
        <taxon>Actinomycetota</taxon>
        <taxon>Actinomycetes</taxon>
        <taxon>Kitasatosporales</taxon>
        <taxon>Streptomycetaceae</taxon>
        <taxon>Streptomyces</taxon>
    </lineage>
</organism>
<dbReference type="EMBL" id="LHQL01000007">
    <property type="protein sequence ID" value="OOQ53091.1"/>
    <property type="molecule type" value="Genomic_DNA"/>
</dbReference>
<evidence type="ECO:0000256" key="1">
    <source>
        <dbReference type="SAM" id="MobiDB-lite"/>
    </source>
</evidence>
<evidence type="ECO:0000313" key="2">
    <source>
        <dbReference type="EMBL" id="OOQ53091.1"/>
    </source>
</evidence>
<reference evidence="2 3" key="1">
    <citation type="submission" date="2015-07" db="EMBL/GenBank/DDBJ databases">
        <title>Draft Genome Sequence of Streptomyces antibioticus, IMRU 3720 reveals insights in the evolution of actinomycin biosynthetic gene clusters in Streptomyces.</title>
        <authorList>
            <person name="Crnovcic I."/>
            <person name="Ruckert C."/>
            <person name="Kalinowksi J."/>
            <person name="Keller U."/>
        </authorList>
    </citation>
    <scope>NUCLEOTIDE SEQUENCE [LARGE SCALE GENOMIC DNA]</scope>
    <source>
        <strain evidence="2 3">DSM 41481</strain>
    </source>
</reference>
<comment type="caution">
    <text evidence="2">The sequence shown here is derived from an EMBL/GenBank/DDBJ whole genome shotgun (WGS) entry which is preliminary data.</text>
</comment>
<name>A0ABX3LRJ2_STRAT</name>
<proteinExistence type="predicted"/>
<sequence length="194" mass="20965">MRPSGPSGPSGPSAREQARERVESHRQQVLTKIATGTKAPDGEGLSVVGAYPQSTAFFWSTADGRYCIAIYDPSHHTVQCHESTKPFSRTPKLIRLYETDFGSPGGYVLLVAADRETIRTVTCGGAPVEFREIRVNGKADTQRTVYALKFEGWTAGVLKVRVARGDSVHATDLALATSDDEVPPDSDWHSCGAS</sequence>
<dbReference type="Proteomes" id="UP000190306">
    <property type="component" value="Chromosome"/>
</dbReference>
<feature type="region of interest" description="Disordered" evidence="1">
    <location>
        <begin position="1"/>
        <end position="25"/>
    </location>
</feature>
<gene>
    <name evidence="2" type="ORF">AFM16_12175</name>
</gene>
<evidence type="ECO:0000313" key="3">
    <source>
        <dbReference type="Proteomes" id="UP000190306"/>
    </source>
</evidence>
<keyword evidence="3" id="KW-1185">Reference proteome</keyword>
<accession>A0ABX3LRJ2</accession>
<feature type="compositionally biased region" description="Low complexity" evidence="1">
    <location>
        <begin position="1"/>
        <end position="13"/>
    </location>
</feature>
<feature type="compositionally biased region" description="Basic and acidic residues" evidence="1">
    <location>
        <begin position="16"/>
        <end position="25"/>
    </location>
</feature>